<dbReference type="Proteomes" id="UP000887565">
    <property type="component" value="Unplaced"/>
</dbReference>
<proteinExistence type="predicted"/>
<name>A0A915JDD8_ROMCU</name>
<sequence>IKIELNLSSAGQFNRSRLSREREYVPRPSARSNVPIFEIEYKYVGNFFGTVSYANGIICAA</sequence>
<protein>
    <submittedName>
        <fullName evidence="2">Uncharacterized protein</fullName>
    </submittedName>
</protein>
<accession>A0A915JDD8</accession>
<organism evidence="1 2">
    <name type="scientific">Romanomermis culicivorax</name>
    <name type="common">Nematode worm</name>
    <dbReference type="NCBI Taxonomy" id="13658"/>
    <lineage>
        <taxon>Eukaryota</taxon>
        <taxon>Metazoa</taxon>
        <taxon>Ecdysozoa</taxon>
        <taxon>Nematoda</taxon>
        <taxon>Enoplea</taxon>
        <taxon>Dorylaimia</taxon>
        <taxon>Mermithida</taxon>
        <taxon>Mermithoidea</taxon>
        <taxon>Mermithidae</taxon>
        <taxon>Romanomermis</taxon>
    </lineage>
</organism>
<reference evidence="2" key="1">
    <citation type="submission" date="2022-11" db="UniProtKB">
        <authorList>
            <consortium name="WormBaseParasite"/>
        </authorList>
    </citation>
    <scope>IDENTIFICATION</scope>
</reference>
<evidence type="ECO:0000313" key="2">
    <source>
        <dbReference type="WBParaSite" id="nRc.2.0.1.t24182-RA"/>
    </source>
</evidence>
<dbReference type="AlphaFoldDB" id="A0A915JDD8"/>
<dbReference type="WBParaSite" id="nRc.2.0.1.t24182-RA">
    <property type="protein sequence ID" value="nRc.2.0.1.t24182-RA"/>
    <property type="gene ID" value="nRc.2.0.1.g24182"/>
</dbReference>
<evidence type="ECO:0000313" key="1">
    <source>
        <dbReference type="Proteomes" id="UP000887565"/>
    </source>
</evidence>
<keyword evidence="1" id="KW-1185">Reference proteome</keyword>